<evidence type="ECO:0000313" key="9">
    <source>
        <dbReference type="EMBL" id="KAK4359997.1"/>
    </source>
</evidence>
<accession>A0AAE1RYJ2</accession>
<dbReference type="SUPFAM" id="SSF52058">
    <property type="entry name" value="L domain-like"/>
    <property type="match status" value="1"/>
</dbReference>
<dbReference type="GO" id="GO:0005524">
    <property type="term" value="F:ATP binding"/>
    <property type="evidence" value="ECO:0007669"/>
    <property type="project" value="UniProtKB-KW"/>
</dbReference>
<dbReference type="PANTHER" id="PTHR23155">
    <property type="entry name" value="DISEASE RESISTANCE PROTEIN RP"/>
    <property type="match status" value="1"/>
</dbReference>
<keyword evidence="5" id="KW-0611">Plant defense</keyword>
<dbReference type="InterPro" id="IPR055414">
    <property type="entry name" value="LRR_R13L4/SHOC2-like"/>
</dbReference>
<keyword evidence="6" id="KW-0067">ATP-binding</keyword>
<evidence type="ECO:0000259" key="8">
    <source>
        <dbReference type="Pfam" id="PF23598"/>
    </source>
</evidence>
<gene>
    <name evidence="9" type="ORF">RND71_022226</name>
</gene>
<dbReference type="InterPro" id="IPR036388">
    <property type="entry name" value="WH-like_DNA-bd_sf"/>
</dbReference>
<dbReference type="PANTHER" id="PTHR23155:SF1185">
    <property type="entry name" value="DISEASE RESISTANCE RPP8-LIKE PROTEIN 3-RELATED"/>
    <property type="match status" value="1"/>
</dbReference>
<dbReference type="EMBL" id="JAVYJV010000011">
    <property type="protein sequence ID" value="KAK4359997.1"/>
    <property type="molecule type" value="Genomic_DNA"/>
</dbReference>
<feature type="domain" description="Disease resistance R13L4/SHOC-2-like LRR" evidence="8">
    <location>
        <begin position="171"/>
        <end position="418"/>
    </location>
</feature>
<keyword evidence="3" id="KW-0677">Repeat</keyword>
<evidence type="ECO:0000256" key="2">
    <source>
        <dbReference type="ARBA" id="ARBA00022614"/>
    </source>
</evidence>
<dbReference type="GO" id="GO:0098542">
    <property type="term" value="P:defense response to other organism"/>
    <property type="evidence" value="ECO:0007669"/>
    <property type="project" value="TreeGrafter"/>
</dbReference>
<dbReference type="InterPro" id="IPR058922">
    <property type="entry name" value="WHD_DRP"/>
</dbReference>
<sequence>MSLCYADLSPALQSCFLYAASFPCHFEISSKKLKRLWIAEGFVQHDNNRTLEESAQLQLEELIHRNMIQVVKRNIDGGVKTCRILRRMREFALRRSEGDHFAVILKSLKCTLPEKCHRAFLDGSSYDATSTSKFSLKDFSGLFSFLSLEQNQHQPRNLNDFKFFCHELLPDAVGDLALLRYLGLRSGKIKKLPVSLKKLGRLQTLDIRDTFIRDLPDDLEGFRDLRHLLLGGSFTDKVVNLRDGIIEAFKDLQTLAGLKITEGIAKGLIGLTGIRKLSIGAVQGFHLVDLFKAVKGMEFLRSFTMKGSFEDKHYELPFPPLDNLENCNDLLDGVGKLHYVKSLYLWDSKLTKAPLWSLQHLSNLILLSLCNSYDGAYIEFGDRGFHKLKKLSILNCPKLQKWKEITDGAMAKLETLNLGYCPSLVELPKGLEKINSLCCIQISSMSDQFMQDVHELQSISKISISIRGKVQSTPKNKIKRPHNESKHQADLNLYQSFEFV</sequence>
<dbReference type="Gene3D" id="1.10.10.10">
    <property type="entry name" value="Winged helix-like DNA-binding domain superfamily/Winged helix DNA-binding domain"/>
    <property type="match status" value="1"/>
</dbReference>
<dbReference type="Pfam" id="PF23598">
    <property type="entry name" value="LRR_14"/>
    <property type="match status" value="1"/>
</dbReference>
<name>A0AAE1RYJ2_9SOLA</name>
<organism evidence="9 10">
    <name type="scientific">Anisodus tanguticus</name>
    <dbReference type="NCBI Taxonomy" id="243964"/>
    <lineage>
        <taxon>Eukaryota</taxon>
        <taxon>Viridiplantae</taxon>
        <taxon>Streptophyta</taxon>
        <taxon>Embryophyta</taxon>
        <taxon>Tracheophyta</taxon>
        <taxon>Spermatophyta</taxon>
        <taxon>Magnoliopsida</taxon>
        <taxon>eudicotyledons</taxon>
        <taxon>Gunneridae</taxon>
        <taxon>Pentapetalae</taxon>
        <taxon>asterids</taxon>
        <taxon>lamiids</taxon>
        <taxon>Solanales</taxon>
        <taxon>Solanaceae</taxon>
        <taxon>Solanoideae</taxon>
        <taxon>Hyoscyameae</taxon>
        <taxon>Anisodus</taxon>
    </lineage>
</organism>
<evidence type="ECO:0000256" key="1">
    <source>
        <dbReference type="ARBA" id="ARBA00008894"/>
    </source>
</evidence>
<feature type="domain" description="Disease resistance protein winged helix" evidence="7">
    <location>
        <begin position="22"/>
        <end position="92"/>
    </location>
</feature>
<protein>
    <submittedName>
        <fullName evidence="9">Uncharacterized protein</fullName>
    </submittedName>
</protein>
<comment type="caution">
    <text evidence="9">The sequence shown here is derived from an EMBL/GenBank/DDBJ whole genome shotgun (WGS) entry which is preliminary data.</text>
</comment>
<keyword evidence="2" id="KW-0433">Leucine-rich repeat</keyword>
<evidence type="ECO:0000256" key="5">
    <source>
        <dbReference type="ARBA" id="ARBA00022821"/>
    </source>
</evidence>
<dbReference type="Gene3D" id="3.80.10.10">
    <property type="entry name" value="Ribonuclease Inhibitor"/>
    <property type="match status" value="1"/>
</dbReference>
<dbReference type="AlphaFoldDB" id="A0AAE1RYJ2"/>
<keyword evidence="4" id="KW-0547">Nucleotide-binding</keyword>
<comment type="similarity">
    <text evidence="1">Belongs to the disease resistance NB-LRR family.</text>
</comment>
<dbReference type="InterPro" id="IPR044974">
    <property type="entry name" value="Disease_R_plants"/>
</dbReference>
<evidence type="ECO:0000256" key="3">
    <source>
        <dbReference type="ARBA" id="ARBA00022737"/>
    </source>
</evidence>
<evidence type="ECO:0000259" key="7">
    <source>
        <dbReference type="Pfam" id="PF23559"/>
    </source>
</evidence>
<keyword evidence="10" id="KW-1185">Reference proteome</keyword>
<dbReference type="FunFam" id="1.10.10.10:FF:000322">
    <property type="entry name" value="Probable disease resistance protein At1g63360"/>
    <property type="match status" value="1"/>
</dbReference>
<dbReference type="InterPro" id="IPR032675">
    <property type="entry name" value="LRR_dom_sf"/>
</dbReference>
<proteinExistence type="inferred from homology"/>
<evidence type="ECO:0000313" key="10">
    <source>
        <dbReference type="Proteomes" id="UP001291623"/>
    </source>
</evidence>
<evidence type="ECO:0000256" key="4">
    <source>
        <dbReference type="ARBA" id="ARBA00022741"/>
    </source>
</evidence>
<dbReference type="Proteomes" id="UP001291623">
    <property type="component" value="Unassembled WGS sequence"/>
</dbReference>
<reference evidence="9" key="1">
    <citation type="submission" date="2023-12" db="EMBL/GenBank/DDBJ databases">
        <title>Genome assembly of Anisodus tanguticus.</title>
        <authorList>
            <person name="Wang Y.-J."/>
        </authorList>
    </citation>
    <scope>NUCLEOTIDE SEQUENCE</scope>
    <source>
        <strain evidence="9">KB-2021</strain>
        <tissue evidence="9">Leaf</tissue>
    </source>
</reference>
<dbReference type="Pfam" id="PF23559">
    <property type="entry name" value="WHD_DRP"/>
    <property type="match status" value="1"/>
</dbReference>
<evidence type="ECO:0000256" key="6">
    <source>
        <dbReference type="ARBA" id="ARBA00022840"/>
    </source>
</evidence>